<dbReference type="AlphaFoldDB" id="A0A9X3ED91"/>
<keyword evidence="3" id="KW-1185">Reference proteome</keyword>
<evidence type="ECO:0000256" key="1">
    <source>
        <dbReference type="SAM" id="SignalP"/>
    </source>
</evidence>
<protein>
    <recommendedName>
        <fullName evidence="4">PsbP C-terminal domain-containing protein</fullName>
    </recommendedName>
</protein>
<organism evidence="2 3">
    <name type="scientific">Parathalassolituus penaei</name>
    <dbReference type="NCBI Taxonomy" id="2997323"/>
    <lineage>
        <taxon>Bacteria</taxon>
        <taxon>Pseudomonadati</taxon>
        <taxon>Pseudomonadota</taxon>
        <taxon>Gammaproteobacteria</taxon>
        <taxon>Oceanospirillales</taxon>
        <taxon>Oceanospirillaceae</taxon>
        <taxon>Parathalassolituus</taxon>
    </lineage>
</organism>
<dbReference type="EMBL" id="JAPNOA010000018">
    <property type="protein sequence ID" value="MCY0964684.1"/>
    <property type="molecule type" value="Genomic_DNA"/>
</dbReference>
<keyword evidence="1" id="KW-0732">Signal</keyword>
<dbReference type="PROSITE" id="PS51257">
    <property type="entry name" value="PROKAR_LIPOPROTEIN"/>
    <property type="match status" value="1"/>
</dbReference>
<dbReference type="RefSeq" id="WP_283172895.1">
    <property type="nucleotide sequence ID" value="NZ_JAPNOA010000018.1"/>
</dbReference>
<dbReference type="Proteomes" id="UP001150830">
    <property type="component" value="Unassembled WGS sequence"/>
</dbReference>
<evidence type="ECO:0000313" key="3">
    <source>
        <dbReference type="Proteomes" id="UP001150830"/>
    </source>
</evidence>
<gene>
    <name evidence="2" type="ORF">OUO13_05765</name>
</gene>
<comment type="caution">
    <text evidence="2">The sequence shown here is derived from an EMBL/GenBank/DDBJ whole genome shotgun (WGS) entry which is preliminary data.</text>
</comment>
<proteinExistence type="predicted"/>
<evidence type="ECO:0008006" key="4">
    <source>
        <dbReference type="Google" id="ProtNLM"/>
    </source>
</evidence>
<sequence length="190" mass="20888">MKFLKAMVLMCVVAVLGGCQTAPGNPDGGKPNAPSGMSWYKANNGVGEFLRPNGWYIKEQSQNFTNSLYISKENIETNGRFLTGLTVNRYGDWEVSRKQKPSESAKEMAGKFASTGNVLLNRVMAGDGYVMYAVRVASDNNGVKTTAHYLVAGMDQQDVLYMMVAEAPTAEWDANVKFLGPMMDVFYPQL</sequence>
<evidence type="ECO:0000313" key="2">
    <source>
        <dbReference type="EMBL" id="MCY0964684.1"/>
    </source>
</evidence>
<feature type="chain" id="PRO_5040724154" description="PsbP C-terminal domain-containing protein" evidence="1">
    <location>
        <begin position="22"/>
        <end position="190"/>
    </location>
</feature>
<reference evidence="2" key="1">
    <citation type="submission" date="2022-11" db="EMBL/GenBank/DDBJ databases">
        <title>Parathalassolutuus dongxingensis gen. nov., sp. nov., a novel member of family Oceanospirillaceae isolated from a coastal shrimp pond in Guangxi, China.</title>
        <authorList>
            <person name="Chen H."/>
        </authorList>
    </citation>
    <scope>NUCLEOTIDE SEQUENCE</scope>
    <source>
        <strain evidence="2">G-43</strain>
    </source>
</reference>
<accession>A0A9X3ED91</accession>
<name>A0A9X3ED91_9GAMM</name>
<feature type="signal peptide" evidence="1">
    <location>
        <begin position="1"/>
        <end position="21"/>
    </location>
</feature>